<keyword evidence="3 10" id="KW-0812">Transmembrane</keyword>
<feature type="transmembrane region" description="Helical" evidence="10">
    <location>
        <begin position="128"/>
        <end position="147"/>
    </location>
</feature>
<dbReference type="FunFam" id="3.40.50.300:FF:000186">
    <property type="entry name" value="ATP-binding cassette sub-family B member 7, mitochondrial"/>
    <property type="match status" value="1"/>
</dbReference>
<dbReference type="GeneID" id="89974505"/>
<accession>A0AAV9N0X6</accession>
<feature type="transmembrane region" description="Helical" evidence="10">
    <location>
        <begin position="208"/>
        <end position="228"/>
    </location>
</feature>
<dbReference type="SMART" id="SM00382">
    <property type="entry name" value="AAA"/>
    <property type="match status" value="1"/>
</dbReference>
<comment type="caution">
    <text evidence="13">The sequence shown here is derived from an EMBL/GenBank/DDBJ whole genome shotgun (WGS) entry which is preliminary data.</text>
</comment>
<feature type="region of interest" description="Disordered" evidence="9">
    <location>
        <begin position="237"/>
        <end position="281"/>
    </location>
</feature>
<feature type="compositionally biased region" description="Basic and acidic residues" evidence="9">
    <location>
        <begin position="237"/>
        <end position="247"/>
    </location>
</feature>
<dbReference type="InterPro" id="IPR027417">
    <property type="entry name" value="P-loop_NTPase"/>
</dbReference>
<feature type="compositionally biased region" description="Low complexity" evidence="9">
    <location>
        <begin position="251"/>
        <end position="270"/>
    </location>
</feature>
<evidence type="ECO:0000256" key="6">
    <source>
        <dbReference type="ARBA" id="ARBA00022989"/>
    </source>
</evidence>
<keyword evidence="7 10" id="KW-0472">Membrane</keyword>
<protein>
    <recommendedName>
        <fullName evidence="15">Heavy metal tolerance protein</fullName>
    </recommendedName>
</protein>
<feature type="transmembrane region" description="Helical" evidence="10">
    <location>
        <begin position="316"/>
        <end position="337"/>
    </location>
</feature>
<feature type="transmembrane region" description="Helical" evidence="10">
    <location>
        <begin position="94"/>
        <end position="116"/>
    </location>
</feature>
<dbReference type="Pfam" id="PF00664">
    <property type="entry name" value="ABC_membrane"/>
    <property type="match status" value="1"/>
</dbReference>
<dbReference type="GO" id="GO:0140359">
    <property type="term" value="F:ABC-type transporter activity"/>
    <property type="evidence" value="ECO:0007669"/>
    <property type="project" value="InterPro"/>
</dbReference>
<feature type="transmembrane region" description="Helical" evidence="10">
    <location>
        <begin position="24"/>
        <end position="42"/>
    </location>
</feature>
<keyword evidence="6 10" id="KW-1133">Transmembrane helix</keyword>
<dbReference type="InterPro" id="IPR017871">
    <property type="entry name" value="ABC_transporter-like_CS"/>
</dbReference>
<dbReference type="EMBL" id="JAVRRD010000024">
    <property type="protein sequence ID" value="KAK5047668.1"/>
    <property type="molecule type" value="Genomic_DNA"/>
</dbReference>
<feature type="transmembrane region" description="Helical" evidence="10">
    <location>
        <begin position="463"/>
        <end position="484"/>
    </location>
</feature>
<feature type="compositionally biased region" description="Low complexity" evidence="9">
    <location>
        <begin position="971"/>
        <end position="981"/>
    </location>
</feature>
<feature type="compositionally biased region" description="Basic and acidic residues" evidence="9">
    <location>
        <begin position="944"/>
        <end position="955"/>
    </location>
</feature>
<dbReference type="AlphaFoldDB" id="A0AAV9N0X6"/>
<feature type="transmembrane region" description="Helical" evidence="10">
    <location>
        <begin position="159"/>
        <end position="179"/>
    </location>
</feature>
<dbReference type="PROSITE" id="PS50929">
    <property type="entry name" value="ABC_TM1F"/>
    <property type="match status" value="1"/>
</dbReference>
<dbReference type="InterPro" id="IPR039421">
    <property type="entry name" value="Type_1_exporter"/>
</dbReference>
<comment type="subcellular location">
    <subcellularLocation>
        <location evidence="1">Membrane</location>
        <topology evidence="1">Multi-pass membrane protein</topology>
    </subcellularLocation>
</comment>
<feature type="domain" description="ABC transporter" evidence="11">
    <location>
        <begin position="642"/>
        <end position="876"/>
    </location>
</feature>
<dbReference type="PANTHER" id="PTHR24221:SF651">
    <property type="entry name" value="HEAVY METAL TOLERANCE PROTEIN"/>
    <property type="match status" value="1"/>
</dbReference>
<dbReference type="SUPFAM" id="SSF52540">
    <property type="entry name" value="P-loop containing nucleoside triphosphate hydrolases"/>
    <property type="match status" value="1"/>
</dbReference>
<keyword evidence="4" id="KW-0547">Nucleotide-binding</keyword>
<keyword evidence="2" id="KW-0813">Transport</keyword>
<evidence type="ECO:0000313" key="13">
    <source>
        <dbReference type="EMBL" id="KAK5047668.1"/>
    </source>
</evidence>
<dbReference type="PROSITE" id="PS50893">
    <property type="entry name" value="ABC_TRANSPORTER_2"/>
    <property type="match status" value="1"/>
</dbReference>
<evidence type="ECO:0000256" key="5">
    <source>
        <dbReference type="ARBA" id="ARBA00022840"/>
    </source>
</evidence>
<dbReference type="Proteomes" id="UP001358417">
    <property type="component" value="Unassembled WGS sequence"/>
</dbReference>
<dbReference type="InterPro" id="IPR036640">
    <property type="entry name" value="ABC1_TM_sf"/>
</dbReference>
<dbReference type="SUPFAM" id="SSF90123">
    <property type="entry name" value="ABC transporter transmembrane region"/>
    <property type="match status" value="1"/>
</dbReference>
<sequence length="981" mass="109182">MHEPRPDFDTIQTSLRILNVAKSSYPAITLLVFVLAFVIYGIRTSPNNGDKVQIHAMLGPGGRPLPTRRKSANQIKAAAAIKDFPHGTKTFLRLLQAGVVLTFLVNAGIAIFQVLLNRKDDWWPGESAVIFIVASSFVWSIVLISMIDQKPSPTPAHFVTWLVALPLEVLIVVTSLEVYTVPHNEPRVGDQQGGRYRGAITGWETIEVIINLIRIVLLLGLSIIFITVKINLRRPKDSEGNVDDERTPLLNGNAENGSGANGHAAAGTHPTPAPESKENVDAWAKPTEAPNITWYAYIRGFVLLIPYLWPKKSAKLQLLAGSCFLIMVGQRVINVFVPIMVGRITNALSGDDSKGVRAPWLDISLYILFRWLQGSQGILTALRSILWIPVEQYSYRAISTAAFEHVHGLSAEFHTGKRTGELISALNKGSSINSFLEMVTFQVGPMVFDLVIAIVFLTINFDIYLGLVVAIVTFLYIYVTIRLASWRVTLRRNFVAADREMEAVKNDSLHSWDTVKYFNAEEYEFGRYKNAIKTMQKFEYWVDVTLSYMNTVQGALFMVALLVACFIEAFEVAQGQQSVGKFVMLITYMAQLQGPLNYFGTFYRAIQNNLINAERMLELFKEQPHVIDRETAEVMDDCDGDIVFDNVSFSYDKRRPALNHLSFRCPPGTTTALVGESGGGKSTVMRLIFRYYNPEAGQIRVDGKDVQDITIDSLRKFIGVVPQDCNMFNESIMYNLRYANQNATDEDIFNACRAASIHDRIMEFSDGYDTKVGERGVRLSGGERQRVAIARTILKNPRITMLDEATAALDTETEEKIQKSFQTLAEGRTMVIIAHRLSTIVGADQILVLNHGTVVESGTHDELIALGQKYASMWRKQSRAQKAAAEAAELRTRAKKALEEAEADSASVSEEEIEQAKRREQSLGFTKSHKRVNFSQSSNLRTWLADDHDHDDSRSETSQAGGAPGAGVGPHGHSSKPPGHP</sequence>
<dbReference type="InterPro" id="IPR003593">
    <property type="entry name" value="AAA+_ATPase"/>
</dbReference>
<dbReference type="PROSITE" id="PS00211">
    <property type="entry name" value="ABC_TRANSPORTER_1"/>
    <property type="match status" value="1"/>
</dbReference>
<evidence type="ECO:0000256" key="9">
    <source>
        <dbReference type="SAM" id="MobiDB-lite"/>
    </source>
</evidence>
<evidence type="ECO:0000256" key="1">
    <source>
        <dbReference type="ARBA" id="ARBA00004141"/>
    </source>
</evidence>
<name>A0AAV9N0X6_9EURO</name>
<dbReference type="GO" id="GO:0005774">
    <property type="term" value="C:vacuolar membrane"/>
    <property type="evidence" value="ECO:0007669"/>
    <property type="project" value="TreeGrafter"/>
</dbReference>
<dbReference type="GO" id="GO:0016887">
    <property type="term" value="F:ATP hydrolysis activity"/>
    <property type="evidence" value="ECO:0007669"/>
    <property type="project" value="InterPro"/>
</dbReference>
<dbReference type="Gene3D" id="3.40.50.300">
    <property type="entry name" value="P-loop containing nucleotide triphosphate hydrolases"/>
    <property type="match status" value="1"/>
</dbReference>
<proteinExistence type="inferred from homology"/>
<evidence type="ECO:0000256" key="3">
    <source>
        <dbReference type="ARBA" id="ARBA00022692"/>
    </source>
</evidence>
<evidence type="ECO:0000256" key="8">
    <source>
        <dbReference type="ARBA" id="ARBA00024363"/>
    </source>
</evidence>
<feature type="transmembrane region" description="Helical" evidence="10">
    <location>
        <begin position="435"/>
        <end position="457"/>
    </location>
</feature>
<comment type="similarity">
    <text evidence="8">Belongs to the ABC transporter superfamily. ABCB family. Heavy Metal importer (TC 3.A.1.210) subfamily.</text>
</comment>
<dbReference type="InterPro" id="IPR011527">
    <property type="entry name" value="ABC1_TM_dom"/>
</dbReference>
<evidence type="ECO:0000313" key="14">
    <source>
        <dbReference type="Proteomes" id="UP001358417"/>
    </source>
</evidence>
<dbReference type="FunFam" id="1.20.1560.10:FF:000050">
    <property type="entry name" value="Vacuolar ABC heavy metal transporter (Hmt1)"/>
    <property type="match status" value="1"/>
</dbReference>
<evidence type="ECO:0000259" key="12">
    <source>
        <dbReference type="PROSITE" id="PS50929"/>
    </source>
</evidence>
<dbReference type="Pfam" id="PF00005">
    <property type="entry name" value="ABC_tran"/>
    <property type="match status" value="1"/>
</dbReference>
<evidence type="ECO:0000256" key="4">
    <source>
        <dbReference type="ARBA" id="ARBA00022741"/>
    </source>
</evidence>
<organism evidence="13 14">
    <name type="scientific">Exophiala bonariae</name>
    <dbReference type="NCBI Taxonomy" id="1690606"/>
    <lineage>
        <taxon>Eukaryota</taxon>
        <taxon>Fungi</taxon>
        <taxon>Dikarya</taxon>
        <taxon>Ascomycota</taxon>
        <taxon>Pezizomycotina</taxon>
        <taxon>Eurotiomycetes</taxon>
        <taxon>Chaetothyriomycetidae</taxon>
        <taxon>Chaetothyriales</taxon>
        <taxon>Herpotrichiellaceae</taxon>
        <taxon>Exophiala</taxon>
    </lineage>
</organism>
<gene>
    <name evidence="13" type="ORF">LTR84_006333</name>
</gene>
<dbReference type="RefSeq" id="XP_064703195.1">
    <property type="nucleotide sequence ID" value="XM_064849894.1"/>
</dbReference>
<feature type="domain" description="ABC transmembrane type-1" evidence="12">
    <location>
        <begin position="324"/>
        <end position="608"/>
    </location>
</feature>
<dbReference type="Gene3D" id="1.20.1560.10">
    <property type="entry name" value="ABC transporter type 1, transmembrane domain"/>
    <property type="match status" value="1"/>
</dbReference>
<evidence type="ECO:0000256" key="7">
    <source>
        <dbReference type="ARBA" id="ARBA00023136"/>
    </source>
</evidence>
<feature type="region of interest" description="Disordered" evidence="9">
    <location>
        <begin position="898"/>
        <end position="981"/>
    </location>
</feature>
<evidence type="ECO:0000259" key="11">
    <source>
        <dbReference type="PROSITE" id="PS50893"/>
    </source>
</evidence>
<dbReference type="InterPro" id="IPR003439">
    <property type="entry name" value="ABC_transporter-like_ATP-bd"/>
</dbReference>
<reference evidence="13 14" key="1">
    <citation type="submission" date="2023-08" db="EMBL/GenBank/DDBJ databases">
        <title>Black Yeasts Isolated from many extreme environments.</title>
        <authorList>
            <person name="Coleine C."/>
            <person name="Stajich J.E."/>
            <person name="Selbmann L."/>
        </authorList>
    </citation>
    <scope>NUCLEOTIDE SEQUENCE [LARGE SCALE GENOMIC DNA]</scope>
    <source>
        <strain evidence="13 14">CCFEE 5792</strain>
    </source>
</reference>
<dbReference type="GO" id="GO:0000041">
    <property type="term" value="P:transition metal ion transport"/>
    <property type="evidence" value="ECO:0007669"/>
    <property type="project" value="UniProtKB-ARBA"/>
</dbReference>
<evidence type="ECO:0000256" key="10">
    <source>
        <dbReference type="SAM" id="Phobius"/>
    </source>
</evidence>
<feature type="transmembrane region" description="Helical" evidence="10">
    <location>
        <begin position="292"/>
        <end position="310"/>
    </location>
</feature>
<dbReference type="GO" id="GO:0005524">
    <property type="term" value="F:ATP binding"/>
    <property type="evidence" value="ECO:0007669"/>
    <property type="project" value="UniProtKB-KW"/>
</dbReference>
<evidence type="ECO:0008006" key="15">
    <source>
        <dbReference type="Google" id="ProtNLM"/>
    </source>
</evidence>
<evidence type="ECO:0000256" key="2">
    <source>
        <dbReference type="ARBA" id="ARBA00022448"/>
    </source>
</evidence>
<dbReference type="CDD" id="cd18583">
    <property type="entry name" value="ABC_6TM_HMT1"/>
    <property type="match status" value="1"/>
</dbReference>
<dbReference type="PANTHER" id="PTHR24221">
    <property type="entry name" value="ATP-BINDING CASSETTE SUB-FAMILY B"/>
    <property type="match status" value="1"/>
</dbReference>
<keyword evidence="5" id="KW-0067">ATP-binding</keyword>
<keyword evidence="14" id="KW-1185">Reference proteome</keyword>